<accession>A0AAV2ZV20</accession>
<evidence type="ECO:0000256" key="4">
    <source>
        <dbReference type="ARBA" id="ARBA00023180"/>
    </source>
</evidence>
<evidence type="ECO:0000256" key="6">
    <source>
        <dbReference type="SAM" id="Phobius"/>
    </source>
</evidence>
<keyword evidence="4" id="KW-0325">Glycoprotein</keyword>
<keyword evidence="2 6" id="KW-0472">Membrane</keyword>
<evidence type="ECO:0000259" key="8">
    <source>
        <dbReference type="PROSITE" id="PS50835"/>
    </source>
</evidence>
<dbReference type="InterPro" id="IPR051275">
    <property type="entry name" value="Cell_adhesion_signaling"/>
</dbReference>
<dbReference type="InterPro" id="IPR036179">
    <property type="entry name" value="Ig-like_dom_sf"/>
</dbReference>
<feature type="signal peptide" evidence="7">
    <location>
        <begin position="1"/>
        <end position="23"/>
    </location>
</feature>
<gene>
    <name evidence="9" type="ORF">GDO54_003315</name>
</gene>
<dbReference type="InterPro" id="IPR003598">
    <property type="entry name" value="Ig_sub2"/>
</dbReference>
<dbReference type="EMBL" id="DYDO01000011">
    <property type="protein sequence ID" value="DBA15857.1"/>
    <property type="molecule type" value="Genomic_DNA"/>
</dbReference>
<name>A0AAV2ZV20_PYXAD</name>
<keyword evidence="10" id="KW-1185">Reference proteome</keyword>
<organism evidence="9 10">
    <name type="scientific">Pyxicephalus adspersus</name>
    <name type="common">African bullfrog</name>
    <dbReference type="NCBI Taxonomy" id="30357"/>
    <lineage>
        <taxon>Eukaryota</taxon>
        <taxon>Metazoa</taxon>
        <taxon>Chordata</taxon>
        <taxon>Craniata</taxon>
        <taxon>Vertebrata</taxon>
        <taxon>Euteleostomi</taxon>
        <taxon>Amphibia</taxon>
        <taxon>Batrachia</taxon>
        <taxon>Anura</taxon>
        <taxon>Neobatrachia</taxon>
        <taxon>Ranoidea</taxon>
        <taxon>Pyxicephalidae</taxon>
        <taxon>Pyxicephalinae</taxon>
        <taxon>Pyxicephalus</taxon>
    </lineage>
</organism>
<dbReference type="PROSITE" id="PS50835">
    <property type="entry name" value="IG_LIKE"/>
    <property type="match status" value="2"/>
</dbReference>
<feature type="domain" description="Ig-like" evidence="8">
    <location>
        <begin position="23"/>
        <end position="122"/>
    </location>
</feature>
<protein>
    <recommendedName>
        <fullName evidence="8">Ig-like domain-containing protein</fullName>
    </recommendedName>
</protein>
<keyword evidence="3" id="KW-1015">Disulfide bond</keyword>
<evidence type="ECO:0000313" key="9">
    <source>
        <dbReference type="EMBL" id="DBA15857.1"/>
    </source>
</evidence>
<evidence type="ECO:0000256" key="3">
    <source>
        <dbReference type="ARBA" id="ARBA00023157"/>
    </source>
</evidence>
<sequence>MKYVLCLSLISAICFLARNGVSAEVYISGPQSAVLEGEPVVLECLSNTESDMQNYTFQKYSTWMKSWFQLDSIRYFRCWFFNVNMSRIDGRLLLQLSEISDWQSGPYRCVRTGNETDDLEVSENFTVPIIYLQDIYFQKLQSWYSSITDVLWAEEGSTVEVKCTATSSRDPIYEWSQEASDWILPSDTLTIRNVDESSEGKYTCQARHPDMYSLVKTKSFQLRVTPRSPDISEIQAFNVDLNIGDILLYIVLPGALLTILLITFLVIILRHRKQQLKKPQISLIDGEKRTPIYKGSLQSVGSTTSDTQPLVM</sequence>
<feature type="chain" id="PRO_5043607060" description="Ig-like domain-containing protein" evidence="7">
    <location>
        <begin position="24"/>
        <end position="312"/>
    </location>
</feature>
<evidence type="ECO:0000256" key="1">
    <source>
        <dbReference type="ARBA" id="ARBA00004479"/>
    </source>
</evidence>
<dbReference type="SMART" id="SM00408">
    <property type="entry name" value="IGc2"/>
    <property type="match status" value="2"/>
</dbReference>
<evidence type="ECO:0000313" key="10">
    <source>
        <dbReference type="Proteomes" id="UP001181693"/>
    </source>
</evidence>
<keyword evidence="6" id="KW-0812">Transmembrane</keyword>
<dbReference type="Gene3D" id="2.60.40.10">
    <property type="entry name" value="Immunoglobulins"/>
    <property type="match status" value="2"/>
</dbReference>
<dbReference type="Proteomes" id="UP001181693">
    <property type="component" value="Unassembled WGS sequence"/>
</dbReference>
<comment type="subcellular location">
    <subcellularLocation>
        <location evidence="1">Membrane</location>
        <topology evidence="1">Single-pass type I membrane protein</topology>
    </subcellularLocation>
</comment>
<dbReference type="SMART" id="SM00409">
    <property type="entry name" value="IG"/>
    <property type="match status" value="2"/>
</dbReference>
<keyword evidence="5" id="KW-0393">Immunoglobulin domain</keyword>
<comment type="caution">
    <text evidence="9">The sequence shown here is derived from an EMBL/GenBank/DDBJ whole genome shotgun (WGS) entry which is preliminary data.</text>
</comment>
<keyword evidence="6" id="KW-1133">Transmembrane helix</keyword>
<dbReference type="CDD" id="cd00096">
    <property type="entry name" value="Ig"/>
    <property type="match status" value="1"/>
</dbReference>
<proteinExistence type="predicted"/>
<dbReference type="PANTHER" id="PTHR11640">
    <property type="entry name" value="NEPHRIN"/>
    <property type="match status" value="1"/>
</dbReference>
<reference evidence="9" key="1">
    <citation type="thesis" date="2020" institute="ProQuest LLC" country="789 East Eisenhower Parkway, Ann Arbor, MI, USA">
        <title>Comparative Genomics and Chromosome Evolution.</title>
        <authorList>
            <person name="Mudd A.B."/>
        </authorList>
    </citation>
    <scope>NUCLEOTIDE SEQUENCE</scope>
    <source>
        <strain evidence="9">1538</strain>
        <tissue evidence="9">Blood</tissue>
    </source>
</reference>
<evidence type="ECO:0000256" key="5">
    <source>
        <dbReference type="ARBA" id="ARBA00023319"/>
    </source>
</evidence>
<evidence type="ECO:0000256" key="7">
    <source>
        <dbReference type="SAM" id="SignalP"/>
    </source>
</evidence>
<dbReference type="AlphaFoldDB" id="A0AAV2ZV20"/>
<dbReference type="InterPro" id="IPR013783">
    <property type="entry name" value="Ig-like_fold"/>
</dbReference>
<dbReference type="SUPFAM" id="SSF48726">
    <property type="entry name" value="Immunoglobulin"/>
    <property type="match status" value="2"/>
</dbReference>
<evidence type="ECO:0000256" key="2">
    <source>
        <dbReference type="ARBA" id="ARBA00023136"/>
    </source>
</evidence>
<keyword evidence="7" id="KW-0732">Signal</keyword>
<dbReference type="InterPro" id="IPR007110">
    <property type="entry name" value="Ig-like_dom"/>
</dbReference>
<dbReference type="GO" id="GO:0016020">
    <property type="term" value="C:membrane"/>
    <property type="evidence" value="ECO:0007669"/>
    <property type="project" value="UniProtKB-SubCell"/>
</dbReference>
<dbReference type="Pfam" id="PF13927">
    <property type="entry name" value="Ig_3"/>
    <property type="match status" value="1"/>
</dbReference>
<feature type="transmembrane region" description="Helical" evidence="6">
    <location>
        <begin position="246"/>
        <end position="269"/>
    </location>
</feature>
<dbReference type="InterPro" id="IPR003599">
    <property type="entry name" value="Ig_sub"/>
</dbReference>
<feature type="domain" description="Ig-like" evidence="8">
    <location>
        <begin position="128"/>
        <end position="221"/>
    </location>
</feature>